<accession>A0A2P2M5E0</accession>
<proteinExistence type="predicted"/>
<name>A0A2P2M5E0_RHIMU</name>
<reference evidence="1" key="1">
    <citation type="submission" date="2018-02" db="EMBL/GenBank/DDBJ databases">
        <title>Rhizophora mucronata_Transcriptome.</title>
        <authorList>
            <person name="Meera S.P."/>
            <person name="Sreeshan A."/>
            <person name="Augustine A."/>
        </authorList>
    </citation>
    <scope>NUCLEOTIDE SEQUENCE</scope>
    <source>
        <tissue evidence="1">Leaf</tissue>
    </source>
</reference>
<protein>
    <submittedName>
        <fullName evidence="1">Uncharacterized protein</fullName>
    </submittedName>
</protein>
<evidence type="ECO:0000313" key="1">
    <source>
        <dbReference type="EMBL" id="MBX25431.1"/>
    </source>
</evidence>
<sequence length="41" mass="4872">MWILFCHSVLLKMEFGVRCNCSKFFLIKDFLFNLGCPLPIF</sequence>
<dbReference type="EMBL" id="GGEC01044947">
    <property type="protein sequence ID" value="MBX25431.1"/>
    <property type="molecule type" value="Transcribed_RNA"/>
</dbReference>
<dbReference type="AlphaFoldDB" id="A0A2P2M5E0"/>
<organism evidence="1">
    <name type="scientific">Rhizophora mucronata</name>
    <name type="common">Asiatic mangrove</name>
    <dbReference type="NCBI Taxonomy" id="61149"/>
    <lineage>
        <taxon>Eukaryota</taxon>
        <taxon>Viridiplantae</taxon>
        <taxon>Streptophyta</taxon>
        <taxon>Embryophyta</taxon>
        <taxon>Tracheophyta</taxon>
        <taxon>Spermatophyta</taxon>
        <taxon>Magnoliopsida</taxon>
        <taxon>eudicotyledons</taxon>
        <taxon>Gunneridae</taxon>
        <taxon>Pentapetalae</taxon>
        <taxon>rosids</taxon>
        <taxon>fabids</taxon>
        <taxon>Malpighiales</taxon>
        <taxon>Rhizophoraceae</taxon>
        <taxon>Rhizophora</taxon>
    </lineage>
</organism>